<evidence type="ECO:0008006" key="5">
    <source>
        <dbReference type="Google" id="ProtNLM"/>
    </source>
</evidence>
<dbReference type="Gene3D" id="3.40.630.30">
    <property type="match status" value="1"/>
</dbReference>
<evidence type="ECO:0000313" key="2">
    <source>
        <dbReference type="EMBL" id="RXK10621.1"/>
    </source>
</evidence>
<dbReference type="AlphaFoldDB" id="A0AAX2AAZ3"/>
<reference evidence="1 3" key="2">
    <citation type="submission" date="2018-07" db="EMBL/GenBank/DDBJ databases">
        <title>Complete genome of the Arcobacter bivalviorum type strain LMG 26154.</title>
        <authorList>
            <person name="Miller W.G."/>
            <person name="Yee E."/>
            <person name="Bono J.L."/>
        </authorList>
    </citation>
    <scope>NUCLEOTIDE SEQUENCE [LARGE SCALE GENOMIC DNA]</scope>
    <source>
        <strain evidence="1 3">LMG 26154</strain>
    </source>
</reference>
<dbReference type="Proteomes" id="UP000253850">
    <property type="component" value="Chromosome"/>
</dbReference>
<keyword evidence="4" id="KW-1185">Reference proteome</keyword>
<proteinExistence type="predicted"/>
<dbReference type="SUPFAM" id="SSF55729">
    <property type="entry name" value="Acyl-CoA N-acyltransferases (Nat)"/>
    <property type="match status" value="1"/>
</dbReference>
<evidence type="ECO:0000313" key="1">
    <source>
        <dbReference type="EMBL" id="AXH12453.1"/>
    </source>
</evidence>
<name>A0AAX2AAZ3_9BACT</name>
<evidence type="ECO:0000313" key="3">
    <source>
        <dbReference type="Proteomes" id="UP000253850"/>
    </source>
</evidence>
<reference evidence="2 4" key="1">
    <citation type="submission" date="2017-10" db="EMBL/GenBank/DDBJ databases">
        <title>Genomics of the genus Arcobacter.</title>
        <authorList>
            <person name="Perez-Cataluna A."/>
            <person name="Figueras M.J."/>
        </authorList>
    </citation>
    <scope>NUCLEOTIDE SEQUENCE [LARGE SCALE GENOMIC DNA]</scope>
    <source>
        <strain evidence="2 4">CECT 7835</strain>
    </source>
</reference>
<gene>
    <name evidence="1" type="ORF">ABIV_1458</name>
    <name evidence="2" type="ORF">CRV05_04905</name>
</gene>
<dbReference type="EMBL" id="CP031217">
    <property type="protein sequence ID" value="AXH12453.1"/>
    <property type="molecule type" value="Genomic_DNA"/>
</dbReference>
<dbReference type="Proteomes" id="UP000289193">
    <property type="component" value="Unassembled WGS sequence"/>
</dbReference>
<dbReference type="InterPro" id="IPR016181">
    <property type="entry name" value="Acyl_CoA_acyltransferase"/>
</dbReference>
<dbReference type="KEGG" id="hbv:ABIV_1458"/>
<organism evidence="2 4">
    <name type="scientific">Halarcobacter bivalviorum</name>
    <dbReference type="NCBI Taxonomy" id="663364"/>
    <lineage>
        <taxon>Bacteria</taxon>
        <taxon>Pseudomonadati</taxon>
        <taxon>Campylobacterota</taxon>
        <taxon>Epsilonproteobacteria</taxon>
        <taxon>Campylobacterales</taxon>
        <taxon>Arcobacteraceae</taxon>
        <taxon>Halarcobacter</taxon>
    </lineage>
</organism>
<dbReference type="RefSeq" id="WP_114839282.1">
    <property type="nucleotide sequence ID" value="NZ_CP031217.1"/>
</dbReference>
<protein>
    <recommendedName>
        <fullName evidence="5">N-acetyltransferase domain-containing protein</fullName>
    </recommendedName>
</protein>
<accession>A0AAX2AAZ3</accession>
<sequence>MKVLKKEDKMFFNNNDISFGNVSIKNDVLFLEIIKTLPAFRNLNYATNTLLGILSFVKRERKYKKIYLNPLPLDTNGLNLEKLICFYEKFGFIKSSEANRAYPFLMEKNLLV</sequence>
<dbReference type="EMBL" id="PDKM01000002">
    <property type="protein sequence ID" value="RXK10621.1"/>
    <property type="molecule type" value="Genomic_DNA"/>
</dbReference>
<evidence type="ECO:0000313" key="4">
    <source>
        <dbReference type="Proteomes" id="UP000289193"/>
    </source>
</evidence>